<accession>A0A3E2NJQ2</accession>
<comment type="function">
    <text evidence="7">Allows the formation of correctly charged Gln-tRNA(Gln) through the transamidation of misacylated Glu-tRNA(Gln) in organisms which lack glutaminyl-tRNA synthetase. The reaction takes place in the presence of glutamine and ATP through an activated gamma-phospho-Glu-tRNA(Gln).</text>
</comment>
<comment type="similarity">
    <text evidence="7">Belongs to the amidase family. GatA subfamily.</text>
</comment>
<evidence type="ECO:0000313" key="9">
    <source>
        <dbReference type="EMBL" id="RFZ81218.1"/>
    </source>
</evidence>
<protein>
    <recommendedName>
        <fullName evidence="2 7">Glutamyl-tRNA(Gln) amidotransferase subunit A</fullName>
        <shortName evidence="7">Glu-ADT subunit A</shortName>
        <ecNumber evidence="7">6.3.5.7</ecNumber>
    </recommendedName>
</protein>
<gene>
    <name evidence="7 9" type="primary">gatA</name>
    <name evidence="9" type="ORF">DYU05_19735</name>
</gene>
<dbReference type="GO" id="GO:0006412">
    <property type="term" value="P:translation"/>
    <property type="evidence" value="ECO:0007669"/>
    <property type="project" value="UniProtKB-UniRule"/>
</dbReference>
<keyword evidence="6 7" id="KW-0648">Protein biosynthesis</keyword>
<evidence type="ECO:0000256" key="3">
    <source>
        <dbReference type="ARBA" id="ARBA00022598"/>
    </source>
</evidence>
<dbReference type="GO" id="GO:0030956">
    <property type="term" value="C:glutamyl-tRNA(Gln) amidotransferase complex"/>
    <property type="evidence" value="ECO:0007669"/>
    <property type="project" value="InterPro"/>
</dbReference>
<keyword evidence="4 7" id="KW-0547">Nucleotide-binding</keyword>
<dbReference type="InterPro" id="IPR036928">
    <property type="entry name" value="AS_sf"/>
</dbReference>
<dbReference type="OrthoDB" id="9811471at2"/>
<dbReference type="EC" id="6.3.5.7" evidence="7"/>
<comment type="catalytic activity">
    <reaction evidence="7">
        <text>L-glutamyl-tRNA(Gln) + L-glutamine + ATP + H2O = L-glutaminyl-tRNA(Gln) + L-glutamate + ADP + phosphate + H(+)</text>
        <dbReference type="Rhea" id="RHEA:17521"/>
        <dbReference type="Rhea" id="RHEA-COMP:9681"/>
        <dbReference type="Rhea" id="RHEA-COMP:9684"/>
        <dbReference type="ChEBI" id="CHEBI:15377"/>
        <dbReference type="ChEBI" id="CHEBI:15378"/>
        <dbReference type="ChEBI" id="CHEBI:29985"/>
        <dbReference type="ChEBI" id="CHEBI:30616"/>
        <dbReference type="ChEBI" id="CHEBI:43474"/>
        <dbReference type="ChEBI" id="CHEBI:58359"/>
        <dbReference type="ChEBI" id="CHEBI:78520"/>
        <dbReference type="ChEBI" id="CHEBI:78521"/>
        <dbReference type="ChEBI" id="CHEBI:456216"/>
        <dbReference type="EC" id="6.3.5.7"/>
    </reaction>
</comment>
<dbReference type="GO" id="GO:0005524">
    <property type="term" value="F:ATP binding"/>
    <property type="evidence" value="ECO:0007669"/>
    <property type="project" value="UniProtKB-KW"/>
</dbReference>
<dbReference type="EMBL" id="QWDE01000006">
    <property type="protein sequence ID" value="RFZ81218.1"/>
    <property type="molecule type" value="Genomic_DNA"/>
</dbReference>
<proteinExistence type="inferred from homology"/>
<keyword evidence="3 7" id="KW-0436">Ligase</keyword>
<dbReference type="PANTHER" id="PTHR11895:SF7">
    <property type="entry name" value="GLUTAMYL-TRNA(GLN) AMIDOTRANSFERASE SUBUNIT A, MITOCHONDRIAL"/>
    <property type="match status" value="1"/>
</dbReference>
<reference evidence="9 10" key="1">
    <citation type="submission" date="2018-08" db="EMBL/GenBank/DDBJ databases">
        <title>Mucilaginibacter terrae sp. nov., isolated from manganese diggings.</title>
        <authorList>
            <person name="Huang Y."/>
            <person name="Zhou Z."/>
        </authorList>
    </citation>
    <scope>NUCLEOTIDE SEQUENCE [LARGE SCALE GENOMIC DNA]</scope>
    <source>
        <strain evidence="9 10">ZH6</strain>
    </source>
</reference>
<dbReference type="RefSeq" id="WP_117384893.1">
    <property type="nucleotide sequence ID" value="NZ_QWDE01000006.1"/>
</dbReference>
<evidence type="ECO:0000256" key="2">
    <source>
        <dbReference type="ARBA" id="ARBA00014428"/>
    </source>
</evidence>
<comment type="subunit">
    <text evidence="1 7">Heterotrimer of A, B and C subunits.</text>
</comment>
<evidence type="ECO:0000256" key="5">
    <source>
        <dbReference type="ARBA" id="ARBA00022840"/>
    </source>
</evidence>
<feature type="domain" description="Amidase" evidence="8">
    <location>
        <begin position="25"/>
        <end position="465"/>
    </location>
</feature>
<keyword evidence="10" id="KW-1185">Reference proteome</keyword>
<evidence type="ECO:0000313" key="10">
    <source>
        <dbReference type="Proteomes" id="UP000260823"/>
    </source>
</evidence>
<evidence type="ECO:0000256" key="1">
    <source>
        <dbReference type="ARBA" id="ARBA00011123"/>
    </source>
</evidence>
<sequence>MAKIYSSYAELQRGLQSGELSAVGLVQDYLQQIKAYAHLNVFNEVFEQDALASAKEVDARIKAGNAGRLAGMVISIKDNICYKDHKVSASSRILEDFTSIYSATIVERLLAQDAIIIGRCNCDEFAMGAANENSFFGPVKNFADETKVSGGSSGGSAVAVQANMCHAAIGTDTGGSVRQPASFCGVVGFKPSYGRISRYGIISYASSFDQVGTLTRSVEDAALLFEILAGADEYDSTLSQKPVPPLANFKSDTSKKKIAYLKEAITSPGVDEEVKNKLSSYIDKLKAEGHVVEPISFEYLDYLVPSYYILAMAEASSNLARYDGVHYGYRSPNATDLTSTYKISRSEGFGKEVKRRIMLGTFVLSAGYYDAYYAKAQKVRKLIRDKTNEILKEYDFILTPTAPEPAFEIGKKEKDPVVTYLYDIFTVQASLAGLPAISLPVGNNTNGLPLGLQLLAGGFKEEDLLNFSEYFLGL</sequence>
<evidence type="ECO:0000256" key="6">
    <source>
        <dbReference type="ARBA" id="ARBA00022917"/>
    </source>
</evidence>
<dbReference type="Gene3D" id="3.90.1300.10">
    <property type="entry name" value="Amidase signature (AS) domain"/>
    <property type="match status" value="1"/>
</dbReference>
<organism evidence="9 10">
    <name type="scientific">Mucilaginibacter terrenus</name>
    <dbReference type="NCBI Taxonomy" id="2482727"/>
    <lineage>
        <taxon>Bacteria</taxon>
        <taxon>Pseudomonadati</taxon>
        <taxon>Bacteroidota</taxon>
        <taxon>Sphingobacteriia</taxon>
        <taxon>Sphingobacteriales</taxon>
        <taxon>Sphingobacteriaceae</taxon>
        <taxon>Mucilaginibacter</taxon>
    </lineage>
</organism>
<dbReference type="GO" id="GO:0050567">
    <property type="term" value="F:glutaminyl-tRNA synthase (glutamine-hydrolyzing) activity"/>
    <property type="evidence" value="ECO:0007669"/>
    <property type="project" value="UniProtKB-UniRule"/>
</dbReference>
<dbReference type="Pfam" id="PF01425">
    <property type="entry name" value="Amidase"/>
    <property type="match status" value="1"/>
</dbReference>
<evidence type="ECO:0000256" key="4">
    <source>
        <dbReference type="ARBA" id="ARBA00022741"/>
    </source>
</evidence>
<dbReference type="AlphaFoldDB" id="A0A3E2NJQ2"/>
<dbReference type="Proteomes" id="UP000260823">
    <property type="component" value="Unassembled WGS sequence"/>
</dbReference>
<keyword evidence="5 7" id="KW-0067">ATP-binding</keyword>
<dbReference type="NCBIfam" id="TIGR00132">
    <property type="entry name" value="gatA"/>
    <property type="match status" value="1"/>
</dbReference>
<name>A0A3E2NJQ2_9SPHI</name>
<dbReference type="InterPro" id="IPR000120">
    <property type="entry name" value="Amidase"/>
</dbReference>
<dbReference type="SUPFAM" id="SSF75304">
    <property type="entry name" value="Amidase signature (AS) enzymes"/>
    <property type="match status" value="1"/>
</dbReference>
<keyword evidence="9" id="KW-0808">Transferase</keyword>
<dbReference type="HAMAP" id="MF_00120">
    <property type="entry name" value="GatA"/>
    <property type="match status" value="1"/>
</dbReference>
<feature type="active site" description="Acyl-ester intermediate" evidence="7">
    <location>
        <position position="176"/>
    </location>
</feature>
<dbReference type="InterPro" id="IPR004412">
    <property type="entry name" value="GatA"/>
</dbReference>
<comment type="caution">
    <text evidence="9">The sequence shown here is derived from an EMBL/GenBank/DDBJ whole genome shotgun (WGS) entry which is preliminary data.</text>
</comment>
<evidence type="ECO:0000256" key="7">
    <source>
        <dbReference type="HAMAP-Rule" id="MF_00120"/>
    </source>
</evidence>
<evidence type="ECO:0000259" key="8">
    <source>
        <dbReference type="Pfam" id="PF01425"/>
    </source>
</evidence>
<dbReference type="PANTHER" id="PTHR11895">
    <property type="entry name" value="TRANSAMIDASE"/>
    <property type="match status" value="1"/>
</dbReference>
<dbReference type="GO" id="GO:0016740">
    <property type="term" value="F:transferase activity"/>
    <property type="evidence" value="ECO:0007669"/>
    <property type="project" value="UniProtKB-KW"/>
</dbReference>
<dbReference type="InterPro" id="IPR023631">
    <property type="entry name" value="Amidase_dom"/>
</dbReference>
<feature type="active site" description="Charge relay system" evidence="7">
    <location>
        <position position="152"/>
    </location>
</feature>
<feature type="active site" description="Charge relay system" evidence="7">
    <location>
        <position position="77"/>
    </location>
</feature>